<sequence length="68" mass="8174">MTNKSKEKPKTRWLKKIGRFRRKEAKEFDDNLTALFVGYTNSFAELFAEDTGRILCYRDIEKRIKNEK</sequence>
<evidence type="ECO:0000313" key="1">
    <source>
        <dbReference type="EMBL" id="EYB87532.1"/>
    </source>
</evidence>
<reference evidence="2" key="1">
    <citation type="journal article" date="2015" name="Nat. Genet.">
        <title>The genome and transcriptome of the zoonotic hookworm Ancylostoma ceylanicum identify infection-specific gene families.</title>
        <authorList>
            <person name="Schwarz E.M."/>
            <person name="Hu Y."/>
            <person name="Antoshechkin I."/>
            <person name="Miller M.M."/>
            <person name="Sternberg P.W."/>
            <person name="Aroian R.V."/>
        </authorList>
    </citation>
    <scope>NUCLEOTIDE SEQUENCE</scope>
    <source>
        <strain evidence="2">HY135</strain>
    </source>
</reference>
<dbReference type="AlphaFoldDB" id="A0A016SB34"/>
<gene>
    <name evidence="1" type="primary">Acey_s0261.g559</name>
    <name evidence="1" type="ORF">Y032_0261g559</name>
</gene>
<proteinExistence type="predicted"/>
<organism evidence="1 2">
    <name type="scientific">Ancylostoma ceylanicum</name>
    <dbReference type="NCBI Taxonomy" id="53326"/>
    <lineage>
        <taxon>Eukaryota</taxon>
        <taxon>Metazoa</taxon>
        <taxon>Ecdysozoa</taxon>
        <taxon>Nematoda</taxon>
        <taxon>Chromadorea</taxon>
        <taxon>Rhabditida</taxon>
        <taxon>Rhabditina</taxon>
        <taxon>Rhabditomorpha</taxon>
        <taxon>Strongyloidea</taxon>
        <taxon>Ancylostomatidae</taxon>
        <taxon>Ancylostomatinae</taxon>
        <taxon>Ancylostoma</taxon>
    </lineage>
</organism>
<keyword evidence="2" id="KW-1185">Reference proteome</keyword>
<protein>
    <submittedName>
        <fullName evidence="1">Uncharacterized protein</fullName>
    </submittedName>
</protein>
<accession>A0A016SB34</accession>
<name>A0A016SB34_9BILA</name>
<dbReference type="EMBL" id="JARK01001597">
    <property type="protein sequence ID" value="EYB87532.1"/>
    <property type="molecule type" value="Genomic_DNA"/>
</dbReference>
<comment type="caution">
    <text evidence="1">The sequence shown here is derived from an EMBL/GenBank/DDBJ whole genome shotgun (WGS) entry which is preliminary data.</text>
</comment>
<dbReference type="Proteomes" id="UP000024635">
    <property type="component" value="Unassembled WGS sequence"/>
</dbReference>
<evidence type="ECO:0000313" key="2">
    <source>
        <dbReference type="Proteomes" id="UP000024635"/>
    </source>
</evidence>